<feature type="transmembrane region" description="Helical" evidence="3">
    <location>
        <begin position="20"/>
        <end position="39"/>
    </location>
</feature>
<dbReference type="EMBL" id="BJUX01000019">
    <property type="protein sequence ID" value="GEK89616.1"/>
    <property type="molecule type" value="Genomic_DNA"/>
</dbReference>
<dbReference type="Proteomes" id="UP000198548">
    <property type="component" value="Unassembled WGS sequence"/>
</dbReference>
<feature type="compositionally biased region" description="Acidic residues" evidence="2">
    <location>
        <begin position="327"/>
        <end position="345"/>
    </location>
</feature>
<evidence type="ECO:0000256" key="1">
    <source>
        <dbReference type="ARBA" id="ARBA00006068"/>
    </source>
</evidence>
<evidence type="ECO:0000256" key="2">
    <source>
        <dbReference type="SAM" id="MobiDB-lite"/>
    </source>
</evidence>
<reference evidence="5 8" key="2">
    <citation type="submission" date="2019-07" db="EMBL/GenBank/DDBJ databases">
        <title>Whole genome shotgun sequence of Alkalibacterium putridalgicola NBRC 103243.</title>
        <authorList>
            <person name="Hosoyama A."/>
            <person name="Uohara A."/>
            <person name="Ohji S."/>
            <person name="Ichikawa N."/>
        </authorList>
    </citation>
    <scope>NUCLEOTIDE SEQUENCE [LARGE SCALE GENOMIC DNA]</scope>
    <source>
        <strain evidence="5 8">NBRC 103243</strain>
    </source>
</reference>
<feature type="domain" description="Cell envelope-related transcriptional attenuator" evidence="4">
    <location>
        <begin position="90"/>
        <end position="240"/>
    </location>
</feature>
<evidence type="ECO:0000313" key="5">
    <source>
        <dbReference type="EMBL" id="GEK89616.1"/>
    </source>
</evidence>
<dbReference type="OrthoDB" id="27330at2"/>
<dbReference type="PANTHER" id="PTHR33392">
    <property type="entry name" value="POLYISOPRENYL-TEICHOIC ACID--PEPTIDOGLYCAN TEICHOIC ACID TRANSFERASE TAGU"/>
    <property type="match status" value="1"/>
</dbReference>
<reference evidence="6 7" key="1">
    <citation type="submission" date="2016-10" db="EMBL/GenBank/DDBJ databases">
        <authorList>
            <person name="de Groot N.N."/>
        </authorList>
    </citation>
    <scope>NUCLEOTIDE SEQUENCE [LARGE SCALE GENOMIC DNA]</scope>
    <source>
        <strain evidence="6 7">DSM 19182</strain>
    </source>
</reference>
<keyword evidence="8" id="KW-1185">Reference proteome</keyword>
<sequence>MRSDKHINKTEKVKRLKGVALGLGLLIFLVIGVIAGYYANEVRVFLNDVNEETPDELRDTSEQDESLRELHPISFLILGLDAEGAGESRRSDSIMVATVNPDKESTKIISIPRDTLITLPDSTTQEKFNAVYPEVGIKGLIDFVEDYLTIPISFYATLNFEGLVDLVDAVGGITVDAPFSFTVQDSEETADAIVIEEGIQELDGEEALGYARMRKQDPRGDFGRQERQREVIAAVVDELASINSVTNFTDILDAIGQNLQTNMSGQQMMTVATNYRPAANTIESVVLSGEASYEYIERYNQELYVWNPYDESLEEARSTLREHLELDEGTDPEDIENPEDLLDED</sequence>
<evidence type="ECO:0000313" key="8">
    <source>
        <dbReference type="Proteomes" id="UP000321425"/>
    </source>
</evidence>
<keyword evidence="3" id="KW-0472">Membrane</keyword>
<dbReference type="RefSeq" id="WP_091488281.1">
    <property type="nucleotide sequence ID" value="NZ_BJUX01000019.1"/>
</dbReference>
<evidence type="ECO:0000256" key="3">
    <source>
        <dbReference type="SAM" id="Phobius"/>
    </source>
</evidence>
<dbReference type="Pfam" id="PF03816">
    <property type="entry name" value="LytR_cpsA_psr"/>
    <property type="match status" value="1"/>
</dbReference>
<proteinExistence type="inferred from homology"/>
<comment type="similarity">
    <text evidence="1">Belongs to the LytR/CpsA/Psr (LCP) family.</text>
</comment>
<evidence type="ECO:0000313" key="6">
    <source>
        <dbReference type="EMBL" id="SEL92948.1"/>
    </source>
</evidence>
<evidence type="ECO:0000259" key="4">
    <source>
        <dbReference type="Pfam" id="PF03816"/>
    </source>
</evidence>
<dbReference type="Proteomes" id="UP000321425">
    <property type="component" value="Unassembled WGS sequence"/>
</dbReference>
<name>A0A1H7U8G1_9LACT</name>
<dbReference type="PANTHER" id="PTHR33392:SF6">
    <property type="entry name" value="POLYISOPRENYL-TEICHOIC ACID--PEPTIDOGLYCAN TEICHOIC ACID TRANSFERASE TAGU"/>
    <property type="match status" value="1"/>
</dbReference>
<accession>A0A1H7U8G1</accession>
<dbReference type="STRING" id="426703.SAMN04488100_11618"/>
<evidence type="ECO:0000313" key="7">
    <source>
        <dbReference type="Proteomes" id="UP000198548"/>
    </source>
</evidence>
<dbReference type="Gene3D" id="3.40.630.190">
    <property type="entry name" value="LCP protein"/>
    <property type="match status" value="1"/>
</dbReference>
<organism evidence="6 7">
    <name type="scientific">Alkalibacterium putridalgicola</name>
    <dbReference type="NCBI Taxonomy" id="426703"/>
    <lineage>
        <taxon>Bacteria</taxon>
        <taxon>Bacillati</taxon>
        <taxon>Bacillota</taxon>
        <taxon>Bacilli</taxon>
        <taxon>Lactobacillales</taxon>
        <taxon>Carnobacteriaceae</taxon>
        <taxon>Alkalibacterium</taxon>
    </lineage>
</organism>
<gene>
    <name evidence="5" type="ORF">APU01nite_16550</name>
    <name evidence="6" type="ORF">SAMN04488100_11618</name>
</gene>
<dbReference type="InterPro" id="IPR004474">
    <property type="entry name" value="LytR_CpsA_psr"/>
</dbReference>
<keyword evidence="3" id="KW-0812">Transmembrane</keyword>
<dbReference type="InterPro" id="IPR050922">
    <property type="entry name" value="LytR/CpsA/Psr_CW_biosynth"/>
</dbReference>
<protein>
    <submittedName>
        <fullName evidence="6">Transcriptional attenuator, LytR family</fullName>
    </submittedName>
    <submittedName>
        <fullName evidence="5">Transcriptional regulator</fullName>
    </submittedName>
</protein>
<keyword evidence="3" id="KW-1133">Transmembrane helix</keyword>
<feature type="region of interest" description="Disordered" evidence="2">
    <location>
        <begin position="323"/>
        <end position="345"/>
    </location>
</feature>
<dbReference type="EMBL" id="FOBL01000016">
    <property type="protein sequence ID" value="SEL92948.1"/>
    <property type="molecule type" value="Genomic_DNA"/>
</dbReference>
<dbReference type="NCBIfam" id="TIGR00350">
    <property type="entry name" value="lytR_cpsA_psr"/>
    <property type="match status" value="1"/>
</dbReference>
<dbReference type="AlphaFoldDB" id="A0A1H7U8G1"/>